<keyword evidence="3" id="KW-1185">Reference proteome</keyword>
<dbReference type="RefSeq" id="XP_007676597.1">
    <property type="nucleotide sequence ID" value="XM_007678407.1"/>
</dbReference>
<dbReference type="AlphaFoldDB" id="M2MIW8"/>
<evidence type="ECO:0000313" key="3">
    <source>
        <dbReference type="Proteomes" id="UP000011761"/>
    </source>
</evidence>
<dbReference type="EMBL" id="KB445555">
    <property type="protein sequence ID" value="EMC96606.1"/>
    <property type="molecule type" value="Genomic_DNA"/>
</dbReference>
<reference evidence="2 3" key="1">
    <citation type="journal article" date="2012" name="PLoS Pathog.">
        <title>Diverse lifestyles and strategies of plant pathogenesis encoded in the genomes of eighteen Dothideomycetes fungi.</title>
        <authorList>
            <person name="Ohm R.A."/>
            <person name="Feau N."/>
            <person name="Henrissat B."/>
            <person name="Schoch C.L."/>
            <person name="Horwitz B.A."/>
            <person name="Barry K.W."/>
            <person name="Condon B.J."/>
            <person name="Copeland A.C."/>
            <person name="Dhillon B."/>
            <person name="Glaser F."/>
            <person name="Hesse C.N."/>
            <person name="Kosti I."/>
            <person name="LaButti K."/>
            <person name="Lindquist E.A."/>
            <person name="Lucas S."/>
            <person name="Salamov A.A."/>
            <person name="Bradshaw R.E."/>
            <person name="Ciuffetti L."/>
            <person name="Hamelin R.C."/>
            <person name="Kema G.H.J."/>
            <person name="Lawrence C."/>
            <person name="Scott J.A."/>
            <person name="Spatafora J.W."/>
            <person name="Turgeon B.G."/>
            <person name="de Wit P.J.G.M."/>
            <person name="Zhong S."/>
            <person name="Goodwin S.B."/>
            <person name="Grigoriev I.V."/>
        </authorList>
    </citation>
    <scope>NUCLEOTIDE SEQUENCE [LARGE SCALE GENOMIC DNA]</scope>
    <source>
        <strain evidence="2 3">UAMH 10762</strain>
    </source>
</reference>
<evidence type="ECO:0000313" key="2">
    <source>
        <dbReference type="EMBL" id="EMC96606.1"/>
    </source>
</evidence>
<proteinExistence type="predicted"/>
<dbReference type="Proteomes" id="UP000011761">
    <property type="component" value="Unassembled WGS sequence"/>
</dbReference>
<dbReference type="KEGG" id="bcom:BAUCODRAFT_148188"/>
<evidence type="ECO:0000256" key="1">
    <source>
        <dbReference type="SAM" id="MobiDB-lite"/>
    </source>
</evidence>
<dbReference type="GeneID" id="19108834"/>
<name>M2MIW8_BAUPA</name>
<dbReference type="OrthoDB" id="3866045at2759"/>
<accession>M2MIW8</accession>
<feature type="region of interest" description="Disordered" evidence="1">
    <location>
        <begin position="46"/>
        <end position="82"/>
    </location>
</feature>
<sequence length="181" mass="20268">MSALMVDQELDNPGSQGYKVQLVAVTDIQAIADQTGSEHEAFHQAVEQHHQTLPRFKLSQPPTRRQSNEGDPSEPNPPQHVNDTVERFTSTLQQYSQRMAELALTRNGRRLKSTATVKLHIHYHLCYGSAYAKSALQILLDIQALMLQSEAREARVDDLAWAPSAEGLTAADRLRQILSRT</sequence>
<dbReference type="HOGENOM" id="CLU_1488745_0_0_1"/>
<organism evidence="2 3">
    <name type="scientific">Baudoinia panamericana (strain UAMH 10762)</name>
    <name type="common">Angels' share fungus</name>
    <name type="synonym">Baudoinia compniacensis (strain UAMH 10762)</name>
    <dbReference type="NCBI Taxonomy" id="717646"/>
    <lineage>
        <taxon>Eukaryota</taxon>
        <taxon>Fungi</taxon>
        <taxon>Dikarya</taxon>
        <taxon>Ascomycota</taxon>
        <taxon>Pezizomycotina</taxon>
        <taxon>Dothideomycetes</taxon>
        <taxon>Dothideomycetidae</taxon>
        <taxon>Mycosphaerellales</taxon>
        <taxon>Teratosphaeriaceae</taxon>
        <taxon>Baudoinia</taxon>
    </lineage>
</organism>
<protein>
    <submittedName>
        <fullName evidence="2">Uncharacterized protein</fullName>
    </submittedName>
</protein>
<gene>
    <name evidence="2" type="ORF">BAUCODRAFT_148188</name>
</gene>